<dbReference type="RefSeq" id="XP_005840525.1">
    <property type="nucleotide sequence ID" value="XM_005840468.1"/>
</dbReference>
<dbReference type="PaxDb" id="55529-EKX53545"/>
<feature type="region of interest" description="Disordered" evidence="1">
    <location>
        <begin position="299"/>
        <end position="318"/>
    </location>
</feature>
<keyword evidence="2" id="KW-0732">Signal</keyword>
<dbReference type="EnsemblProtists" id="EKX53545">
    <property type="protein sequence ID" value="EKX53545"/>
    <property type="gene ID" value="GUITHDRAFT_132660"/>
</dbReference>
<dbReference type="Proteomes" id="UP000011087">
    <property type="component" value="Unassembled WGS sequence"/>
</dbReference>
<feature type="compositionally biased region" description="Basic residues" evidence="1">
    <location>
        <begin position="127"/>
        <end position="136"/>
    </location>
</feature>
<organism evidence="3">
    <name type="scientific">Guillardia theta (strain CCMP2712)</name>
    <name type="common">Cryptophyte</name>
    <dbReference type="NCBI Taxonomy" id="905079"/>
    <lineage>
        <taxon>Eukaryota</taxon>
        <taxon>Cryptophyceae</taxon>
        <taxon>Pyrenomonadales</taxon>
        <taxon>Geminigeraceae</taxon>
        <taxon>Guillardia</taxon>
    </lineage>
</organism>
<name>L1JZA9_GUITC</name>
<dbReference type="AlphaFoldDB" id="L1JZA9"/>
<accession>L1JZA9</accession>
<feature type="region of interest" description="Disordered" evidence="1">
    <location>
        <begin position="123"/>
        <end position="149"/>
    </location>
</feature>
<gene>
    <name evidence="3" type="ORF">GUITHDRAFT_132660</name>
</gene>
<dbReference type="PROSITE" id="PS51257">
    <property type="entry name" value="PROKAR_LIPOPROTEIN"/>
    <property type="match status" value="1"/>
</dbReference>
<feature type="chain" id="PRO_5008771968" evidence="2">
    <location>
        <begin position="30"/>
        <end position="535"/>
    </location>
</feature>
<keyword evidence="5" id="KW-1185">Reference proteome</keyword>
<reference evidence="5" key="2">
    <citation type="submission" date="2012-11" db="EMBL/GenBank/DDBJ databases">
        <authorList>
            <person name="Kuo A."/>
            <person name="Curtis B.A."/>
            <person name="Tanifuji G."/>
            <person name="Burki F."/>
            <person name="Gruber A."/>
            <person name="Irimia M."/>
            <person name="Maruyama S."/>
            <person name="Arias M.C."/>
            <person name="Ball S.G."/>
            <person name="Gile G.H."/>
            <person name="Hirakawa Y."/>
            <person name="Hopkins J.F."/>
            <person name="Rensing S.A."/>
            <person name="Schmutz J."/>
            <person name="Symeonidi A."/>
            <person name="Elias M."/>
            <person name="Eveleigh R.J."/>
            <person name="Herman E.K."/>
            <person name="Klute M.J."/>
            <person name="Nakayama T."/>
            <person name="Obornik M."/>
            <person name="Reyes-Prieto A."/>
            <person name="Armbrust E.V."/>
            <person name="Aves S.J."/>
            <person name="Beiko R.G."/>
            <person name="Coutinho P."/>
            <person name="Dacks J.B."/>
            <person name="Durnford D.G."/>
            <person name="Fast N.M."/>
            <person name="Green B.R."/>
            <person name="Grisdale C."/>
            <person name="Hempe F."/>
            <person name="Henrissat B."/>
            <person name="Hoppner M.P."/>
            <person name="Ishida K.-I."/>
            <person name="Kim E."/>
            <person name="Koreny L."/>
            <person name="Kroth P.G."/>
            <person name="Liu Y."/>
            <person name="Malik S.-B."/>
            <person name="Maier U.G."/>
            <person name="McRose D."/>
            <person name="Mock T."/>
            <person name="Neilson J.A."/>
            <person name="Onodera N.T."/>
            <person name="Poole A.M."/>
            <person name="Pritham E.J."/>
            <person name="Richards T.A."/>
            <person name="Rocap G."/>
            <person name="Roy S.W."/>
            <person name="Sarai C."/>
            <person name="Schaack S."/>
            <person name="Shirato S."/>
            <person name="Slamovits C.H."/>
            <person name="Spencer D.F."/>
            <person name="Suzuki S."/>
            <person name="Worden A.Z."/>
            <person name="Zauner S."/>
            <person name="Barry K."/>
            <person name="Bell C."/>
            <person name="Bharti A.K."/>
            <person name="Crow J.A."/>
            <person name="Grimwood J."/>
            <person name="Kramer R."/>
            <person name="Lindquist E."/>
            <person name="Lucas S."/>
            <person name="Salamov A."/>
            <person name="McFadden G.I."/>
            <person name="Lane C.E."/>
            <person name="Keeling P.J."/>
            <person name="Gray M.W."/>
            <person name="Grigoriev I.V."/>
            <person name="Archibald J.M."/>
        </authorList>
    </citation>
    <scope>NUCLEOTIDE SEQUENCE</scope>
    <source>
        <strain evidence="5">CCMP2712</strain>
    </source>
</reference>
<dbReference type="HOGENOM" id="CLU_509477_0_0_1"/>
<evidence type="ECO:0000256" key="1">
    <source>
        <dbReference type="SAM" id="MobiDB-lite"/>
    </source>
</evidence>
<feature type="region of interest" description="Disordered" evidence="1">
    <location>
        <begin position="509"/>
        <end position="535"/>
    </location>
</feature>
<reference evidence="4" key="3">
    <citation type="submission" date="2015-06" db="UniProtKB">
        <authorList>
            <consortium name="EnsemblProtists"/>
        </authorList>
    </citation>
    <scope>IDENTIFICATION</scope>
</reference>
<sequence>MPLVRLAWPHLPWLRKMLWVTMLLSACDWFSWSGSSTLTGLEPSPKFTCLIPQRQGTAETCRQRYSLVEFPWRLSRLRGGQNADVAQKQGRKLLKKFRPRHPMNKLAKEMESNRKYFSQEKLERLKGRTPRRRRKSPWQAGGAPKGGRLEVRKMTKEGNHVLNWGIATRAKEAEQGVRKRVRLINKMKEENLAMKQNGTSAEEIKEHSRLLLKVEHELIKYKDLVYGTNVWKNMTAHTVPYSLRNRDSYNRRDDLEFDKNLYLTRKIVFDPIKLLQLGGVKSVVYLGLIGGGRHVLRKPKGTNPFGNRGTMKGAGPRKANKKLSMGGCKMLVGVSLSCPRLRWKMVMEQLVQLGKLFQDNETVVETVLEALEHFSHCRNEEASEKKIELLKNGGIKFLVKSLETFPTNIAVKRKACDWAVAMVIGPPGRWRDFARQAIRKAKVAGAVENGLLKCTEDKKTKTCLQSLLELRSRLYGRRIAKKSFYRTVHLQKKLKEMGANASVVLDNMERWQQKDEKKSKNGDRRQRQKQFTASK</sequence>
<evidence type="ECO:0000313" key="5">
    <source>
        <dbReference type="Proteomes" id="UP000011087"/>
    </source>
</evidence>
<dbReference type="EMBL" id="JH992969">
    <property type="protein sequence ID" value="EKX53545.1"/>
    <property type="molecule type" value="Genomic_DNA"/>
</dbReference>
<evidence type="ECO:0000313" key="4">
    <source>
        <dbReference type="EnsemblProtists" id="EKX53545"/>
    </source>
</evidence>
<dbReference type="KEGG" id="gtt:GUITHDRAFT_132660"/>
<proteinExistence type="predicted"/>
<protein>
    <submittedName>
        <fullName evidence="3 4">Uncharacterized protein</fullName>
    </submittedName>
</protein>
<reference evidence="3 5" key="1">
    <citation type="journal article" date="2012" name="Nature">
        <title>Algal genomes reveal evolutionary mosaicism and the fate of nucleomorphs.</title>
        <authorList>
            <consortium name="DOE Joint Genome Institute"/>
            <person name="Curtis B.A."/>
            <person name="Tanifuji G."/>
            <person name="Burki F."/>
            <person name="Gruber A."/>
            <person name="Irimia M."/>
            <person name="Maruyama S."/>
            <person name="Arias M.C."/>
            <person name="Ball S.G."/>
            <person name="Gile G.H."/>
            <person name="Hirakawa Y."/>
            <person name="Hopkins J.F."/>
            <person name="Kuo A."/>
            <person name="Rensing S.A."/>
            <person name="Schmutz J."/>
            <person name="Symeonidi A."/>
            <person name="Elias M."/>
            <person name="Eveleigh R.J."/>
            <person name="Herman E.K."/>
            <person name="Klute M.J."/>
            <person name="Nakayama T."/>
            <person name="Obornik M."/>
            <person name="Reyes-Prieto A."/>
            <person name="Armbrust E.V."/>
            <person name="Aves S.J."/>
            <person name="Beiko R.G."/>
            <person name="Coutinho P."/>
            <person name="Dacks J.B."/>
            <person name="Durnford D.G."/>
            <person name="Fast N.M."/>
            <person name="Green B.R."/>
            <person name="Grisdale C.J."/>
            <person name="Hempel F."/>
            <person name="Henrissat B."/>
            <person name="Hoppner M.P."/>
            <person name="Ishida K."/>
            <person name="Kim E."/>
            <person name="Koreny L."/>
            <person name="Kroth P.G."/>
            <person name="Liu Y."/>
            <person name="Malik S.B."/>
            <person name="Maier U.G."/>
            <person name="McRose D."/>
            <person name="Mock T."/>
            <person name="Neilson J.A."/>
            <person name="Onodera N.T."/>
            <person name="Poole A.M."/>
            <person name="Pritham E.J."/>
            <person name="Richards T.A."/>
            <person name="Rocap G."/>
            <person name="Roy S.W."/>
            <person name="Sarai C."/>
            <person name="Schaack S."/>
            <person name="Shirato S."/>
            <person name="Slamovits C.H."/>
            <person name="Spencer D.F."/>
            <person name="Suzuki S."/>
            <person name="Worden A.Z."/>
            <person name="Zauner S."/>
            <person name="Barry K."/>
            <person name="Bell C."/>
            <person name="Bharti A.K."/>
            <person name="Crow J.A."/>
            <person name="Grimwood J."/>
            <person name="Kramer R."/>
            <person name="Lindquist E."/>
            <person name="Lucas S."/>
            <person name="Salamov A."/>
            <person name="McFadden G.I."/>
            <person name="Lane C.E."/>
            <person name="Keeling P.J."/>
            <person name="Gray M.W."/>
            <person name="Grigoriev I.V."/>
            <person name="Archibald J.M."/>
        </authorList>
    </citation>
    <scope>NUCLEOTIDE SEQUENCE</scope>
    <source>
        <strain evidence="3 5">CCMP2712</strain>
    </source>
</reference>
<feature type="signal peptide" evidence="2">
    <location>
        <begin position="1"/>
        <end position="29"/>
    </location>
</feature>
<dbReference type="GeneID" id="17310488"/>
<feature type="compositionally biased region" description="Basic and acidic residues" evidence="1">
    <location>
        <begin position="509"/>
        <end position="525"/>
    </location>
</feature>
<evidence type="ECO:0000313" key="3">
    <source>
        <dbReference type="EMBL" id="EKX53545.1"/>
    </source>
</evidence>
<evidence type="ECO:0000256" key="2">
    <source>
        <dbReference type="SAM" id="SignalP"/>
    </source>
</evidence>